<dbReference type="Proteomes" id="UP000298681">
    <property type="component" value="Unassembled WGS sequence"/>
</dbReference>
<evidence type="ECO:0000313" key="3">
    <source>
        <dbReference type="Proteomes" id="UP000298681"/>
    </source>
</evidence>
<name>A0A4Z1RNL0_9GAMM</name>
<protein>
    <submittedName>
        <fullName evidence="2">Uncharacterized protein</fullName>
    </submittedName>
</protein>
<keyword evidence="3" id="KW-1185">Reference proteome</keyword>
<evidence type="ECO:0000313" key="2">
    <source>
        <dbReference type="EMBL" id="TKS55351.1"/>
    </source>
</evidence>
<sequence>MASPAPVSDDTAAGAGQVPTLDTSCRVDSDCTVKDVGNCCGTFPACVNVDSPADPQAVMAECQRSGMASVCGFREIQACACVASRCEAVDSAVPVAR</sequence>
<feature type="region of interest" description="Disordered" evidence="1">
    <location>
        <begin position="1"/>
        <end position="22"/>
    </location>
</feature>
<evidence type="ECO:0000256" key="1">
    <source>
        <dbReference type="SAM" id="MobiDB-lite"/>
    </source>
</evidence>
<organism evidence="2 3">
    <name type="scientific">Luteimonas yindakuii</name>
    <dbReference type="NCBI Taxonomy" id="2565782"/>
    <lineage>
        <taxon>Bacteria</taxon>
        <taxon>Pseudomonadati</taxon>
        <taxon>Pseudomonadota</taxon>
        <taxon>Gammaproteobacteria</taxon>
        <taxon>Lysobacterales</taxon>
        <taxon>Lysobacteraceae</taxon>
        <taxon>Luteimonas</taxon>
    </lineage>
</organism>
<comment type="caution">
    <text evidence="2">The sequence shown here is derived from an EMBL/GenBank/DDBJ whole genome shotgun (WGS) entry which is preliminary data.</text>
</comment>
<accession>A0A4Z1RNL0</accession>
<dbReference type="EMBL" id="SPUH01000001">
    <property type="protein sequence ID" value="TKS55351.1"/>
    <property type="molecule type" value="Genomic_DNA"/>
</dbReference>
<dbReference type="AlphaFoldDB" id="A0A4Z1RNL0"/>
<gene>
    <name evidence="2" type="ORF">E4582_07765</name>
</gene>
<reference evidence="2 3" key="1">
    <citation type="submission" date="2019-01" db="EMBL/GenBank/DDBJ databases">
        <authorList>
            <person name="Zhang S."/>
        </authorList>
    </citation>
    <scope>NUCLEOTIDE SEQUENCE [LARGE SCALE GENOMIC DNA]</scope>
    <source>
        <strain evidence="2 3">1626</strain>
    </source>
</reference>
<proteinExistence type="predicted"/>